<evidence type="ECO:0000259" key="4">
    <source>
        <dbReference type="PROSITE" id="PS50041"/>
    </source>
</evidence>
<proteinExistence type="predicted"/>
<dbReference type="SUPFAM" id="SSF56436">
    <property type="entry name" value="C-type lectin-like"/>
    <property type="match status" value="1"/>
</dbReference>
<evidence type="ECO:0000256" key="3">
    <source>
        <dbReference type="SAM" id="Phobius"/>
    </source>
</evidence>
<feature type="domain" description="C-type lectin" evidence="4">
    <location>
        <begin position="267"/>
        <end position="384"/>
    </location>
</feature>
<dbReference type="Gene3D" id="3.10.100.10">
    <property type="entry name" value="Mannose-Binding Protein A, subunit A"/>
    <property type="match status" value="1"/>
</dbReference>
<dbReference type="OrthoDB" id="6133475at2759"/>
<dbReference type="PANTHER" id="PTHR22803">
    <property type="entry name" value="MANNOSE, PHOSPHOLIPASE, LECTIN RECEPTOR RELATED"/>
    <property type="match status" value="1"/>
</dbReference>
<keyword evidence="3" id="KW-0812">Transmembrane</keyword>
<dbReference type="InterPro" id="IPR001304">
    <property type="entry name" value="C-type_lectin-like"/>
</dbReference>
<gene>
    <name evidence="6" type="primary">clec10a.S</name>
</gene>
<dbReference type="SMART" id="SM00034">
    <property type="entry name" value="CLECT"/>
    <property type="match status" value="1"/>
</dbReference>
<dbReference type="PROSITE" id="PS50041">
    <property type="entry name" value="C_TYPE_LECTIN_2"/>
    <property type="match status" value="1"/>
</dbReference>
<dbReference type="AlphaFoldDB" id="A0A8J1MQR7"/>
<keyword evidence="3" id="KW-0472">Membrane</keyword>
<sequence length="387" mass="44355">MKLSEAVSMRMGEAVRMRMSEAVRMKLSEAVMLRLSEAVRLRLSEVVRMKLSEVLMLRLSEAVRLRLSEVVRMKLSEVMRMSEAETEKHNSINLLICSFEKIVELPSRELGGADLVQEQFHKPKSRFSDQEQSKSFKMQSWETSKCSWLLYGFCCLCAVLLITIIILIVHLQKPEIKDRSLEFEFGNFSVNVKTQVSQITQDGTRLMKKIAELETSVEQIQKDLSIGSLQSDMQKVLGTLGRLVDRVQTLQLNDSQELVCPEDWHLFTLNCYYVSKSGDSWEEAKKSCEGLNSHMVVINNEDEQNYVFGISKSQFTWIGLTDSDGEWKWLDGTPYNTSPKFWISGQPDNYFGHGLGGGEDCAHLHYNGGWNDDHCTRQYKFICEKAL</sequence>
<dbReference type="GO" id="GO:0030246">
    <property type="term" value="F:carbohydrate binding"/>
    <property type="evidence" value="ECO:0007669"/>
    <property type="project" value="UniProtKB-KW"/>
</dbReference>
<name>A0A8J1MQR7_XENLA</name>
<reference evidence="5" key="1">
    <citation type="submission" date="2024-06" db="UniProtKB">
        <authorList>
            <consortium name="RefSeq"/>
        </authorList>
    </citation>
    <scope>NUCLEOTIDE SEQUENCE [LARGE SCALE GENOMIC DNA]</scope>
    <source>
        <strain evidence="5">J_2021</strain>
    </source>
</reference>
<keyword evidence="1" id="KW-0430">Lectin</keyword>
<evidence type="ECO:0000313" key="5">
    <source>
        <dbReference type="Proteomes" id="UP000186698"/>
    </source>
</evidence>
<dbReference type="Proteomes" id="UP000186698">
    <property type="component" value="Chromosome 3S"/>
</dbReference>
<dbReference type="CTD" id="108703439"/>
<protein>
    <submittedName>
        <fullName evidence="6">Asialoglycoprotein receptor 1</fullName>
    </submittedName>
</protein>
<dbReference type="GO" id="GO:0038023">
    <property type="term" value="F:signaling receptor activity"/>
    <property type="evidence" value="ECO:0000318"/>
    <property type="project" value="GO_Central"/>
</dbReference>
<evidence type="ECO:0000313" key="6">
    <source>
        <dbReference type="RefSeq" id="XP_041443728.1"/>
    </source>
</evidence>
<keyword evidence="2" id="KW-1015">Disulfide bond</keyword>
<organism evidence="5 6">
    <name type="scientific">Xenopus laevis</name>
    <name type="common">African clawed frog</name>
    <dbReference type="NCBI Taxonomy" id="8355"/>
    <lineage>
        <taxon>Eukaryota</taxon>
        <taxon>Metazoa</taxon>
        <taxon>Chordata</taxon>
        <taxon>Craniata</taxon>
        <taxon>Vertebrata</taxon>
        <taxon>Euteleostomi</taxon>
        <taxon>Amphibia</taxon>
        <taxon>Batrachia</taxon>
        <taxon>Anura</taxon>
        <taxon>Pipoidea</taxon>
        <taxon>Pipidae</taxon>
        <taxon>Xenopodinae</taxon>
        <taxon>Xenopus</taxon>
        <taxon>Xenopus</taxon>
    </lineage>
</organism>
<dbReference type="InterPro" id="IPR050111">
    <property type="entry name" value="C-type_lectin/snaclec_domain"/>
</dbReference>
<accession>A0A8J1MQR7</accession>
<evidence type="ECO:0000256" key="2">
    <source>
        <dbReference type="ARBA" id="ARBA00023157"/>
    </source>
</evidence>
<dbReference type="RefSeq" id="XP_041443728.1">
    <property type="nucleotide sequence ID" value="XM_041587794.1"/>
</dbReference>
<dbReference type="GeneID" id="108703439"/>
<dbReference type="PROSITE" id="PS00615">
    <property type="entry name" value="C_TYPE_LECTIN_1"/>
    <property type="match status" value="1"/>
</dbReference>
<keyword evidence="5" id="KW-1185">Reference proteome</keyword>
<dbReference type="CDD" id="cd03590">
    <property type="entry name" value="CLECT_DC-SIGN_like"/>
    <property type="match status" value="1"/>
</dbReference>
<evidence type="ECO:0000256" key="1">
    <source>
        <dbReference type="ARBA" id="ARBA00022734"/>
    </source>
</evidence>
<reference evidence="6" key="2">
    <citation type="submission" date="2025-08" db="UniProtKB">
        <authorList>
            <consortium name="RefSeq"/>
        </authorList>
    </citation>
    <scope>IDENTIFICATION</scope>
    <source>
        <strain evidence="6">J_2021</strain>
        <tissue evidence="6">Erythrocytes</tissue>
    </source>
</reference>
<dbReference type="InterPro" id="IPR018378">
    <property type="entry name" value="C-type_lectin_CS"/>
</dbReference>
<dbReference type="InterPro" id="IPR016187">
    <property type="entry name" value="CTDL_fold"/>
</dbReference>
<feature type="transmembrane region" description="Helical" evidence="3">
    <location>
        <begin position="148"/>
        <end position="171"/>
    </location>
</feature>
<dbReference type="InterPro" id="IPR016186">
    <property type="entry name" value="C-type_lectin-like/link_sf"/>
</dbReference>
<dbReference type="Pfam" id="PF00059">
    <property type="entry name" value="Lectin_C"/>
    <property type="match status" value="1"/>
</dbReference>
<dbReference type="InterPro" id="IPR033989">
    <property type="entry name" value="CD209-like_CTLD"/>
</dbReference>
<keyword evidence="3" id="KW-1133">Transmembrane helix</keyword>
<dbReference type="KEGG" id="xla:108703439"/>
<keyword evidence="6" id="KW-0675">Receptor</keyword>